<dbReference type="AlphaFoldDB" id="A0A174JMH8"/>
<dbReference type="OrthoDB" id="9797274at2"/>
<dbReference type="Proteomes" id="UP000095594">
    <property type="component" value="Unassembled WGS sequence"/>
</dbReference>
<dbReference type="RefSeq" id="WP_055267567.1">
    <property type="nucleotide sequence ID" value="NZ_CABIXQ010000022.1"/>
</dbReference>
<keyword evidence="1" id="KW-0812">Transmembrane</keyword>
<evidence type="ECO:0000259" key="2">
    <source>
        <dbReference type="Pfam" id="PF04471"/>
    </source>
</evidence>
<dbReference type="GO" id="GO:0004519">
    <property type="term" value="F:endonuclease activity"/>
    <property type="evidence" value="ECO:0007669"/>
    <property type="project" value="InterPro"/>
</dbReference>
<evidence type="ECO:0000313" key="3">
    <source>
        <dbReference type="EMBL" id="CUP00922.1"/>
    </source>
</evidence>
<dbReference type="InterPro" id="IPR011335">
    <property type="entry name" value="Restrct_endonuc-II-like"/>
</dbReference>
<feature type="domain" description="Restriction endonuclease type IV Mrr" evidence="2">
    <location>
        <begin position="48"/>
        <end position="158"/>
    </location>
</feature>
<dbReference type="GO" id="GO:0003677">
    <property type="term" value="F:DNA binding"/>
    <property type="evidence" value="ECO:0007669"/>
    <property type="project" value="InterPro"/>
</dbReference>
<dbReference type="EMBL" id="CYZX01000022">
    <property type="protein sequence ID" value="CUP00922.1"/>
    <property type="molecule type" value="Genomic_DNA"/>
</dbReference>
<evidence type="ECO:0000256" key="1">
    <source>
        <dbReference type="SAM" id="Phobius"/>
    </source>
</evidence>
<sequence length="173" mass="19790">MSFNNVYFFIIIIFFCPLIGKIIFEALELYNLSKEYKNGNSLINSLIRLTAKEFQIWCGEYLVYLGYSNIIFSDVSNSNSSIICTLDNTSYYVYCKKTPKENMVSEFELESLLGILISKSLYNGILITTSPLSSKALDFLKNLPHPYTIKILSLDTIIEKDLGTYPLQLNNLK</sequence>
<organism evidence="3 4">
    <name type="scientific">Clostridium disporicum</name>
    <dbReference type="NCBI Taxonomy" id="84024"/>
    <lineage>
        <taxon>Bacteria</taxon>
        <taxon>Bacillati</taxon>
        <taxon>Bacillota</taxon>
        <taxon>Clostridia</taxon>
        <taxon>Eubacteriales</taxon>
        <taxon>Clostridiaceae</taxon>
        <taxon>Clostridium</taxon>
    </lineage>
</organism>
<name>A0A174JMH8_9CLOT</name>
<reference evidence="3 4" key="1">
    <citation type="submission" date="2015-09" db="EMBL/GenBank/DDBJ databases">
        <authorList>
            <consortium name="Pathogen Informatics"/>
        </authorList>
    </citation>
    <scope>NUCLEOTIDE SEQUENCE [LARGE SCALE GENOMIC DNA]</scope>
    <source>
        <strain evidence="3 4">2789STDY5834856</strain>
    </source>
</reference>
<dbReference type="Pfam" id="PF04471">
    <property type="entry name" value="Mrr_cat"/>
    <property type="match status" value="1"/>
</dbReference>
<gene>
    <name evidence="3" type="ORF">ERS852471_02802</name>
</gene>
<protein>
    <submittedName>
        <fullName evidence="3">Putative restriction endonuclase</fullName>
    </submittedName>
</protein>
<evidence type="ECO:0000313" key="4">
    <source>
        <dbReference type="Proteomes" id="UP000095594"/>
    </source>
</evidence>
<feature type="transmembrane region" description="Helical" evidence="1">
    <location>
        <begin position="6"/>
        <end position="24"/>
    </location>
</feature>
<keyword evidence="1" id="KW-0472">Membrane</keyword>
<proteinExistence type="predicted"/>
<dbReference type="InterPro" id="IPR007560">
    <property type="entry name" value="Restrct_endonuc_IV_Mrr"/>
</dbReference>
<keyword evidence="1" id="KW-1133">Transmembrane helix</keyword>
<dbReference type="GO" id="GO:0009307">
    <property type="term" value="P:DNA restriction-modification system"/>
    <property type="evidence" value="ECO:0007669"/>
    <property type="project" value="InterPro"/>
</dbReference>
<dbReference type="SUPFAM" id="SSF52980">
    <property type="entry name" value="Restriction endonuclease-like"/>
    <property type="match status" value="1"/>
</dbReference>
<accession>A0A174JMH8</accession>